<organism evidence="1 2">
    <name type="scientific">Brachyspira catarrhinii</name>
    <dbReference type="NCBI Taxonomy" id="2528966"/>
    <lineage>
        <taxon>Bacteria</taxon>
        <taxon>Pseudomonadati</taxon>
        <taxon>Spirochaetota</taxon>
        <taxon>Spirochaetia</taxon>
        <taxon>Brachyspirales</taxon>
        <taxon>Brachyspiraceae</taxon>
        <taxon>Brachyspira</taxon>
    </lineage>
</organism>
<gene>
    <name evidence="1" type="ORF">EZH24_04310</name>
</gene>
<reference evidence="1 2" key="1">
    <citation type="journal article" date="2019" name="Anaerobe">
        <title>Brachyspira catarrhinii sp. nov., an anaerobic intestinal spirochaete isolated from vervet monkeys may have been misidentified as Brachyspira aalborgi in previous studies.</title>
        <authorList>
            <person name="Phillips N.D."/>
            <person name="La T."/>
            <person name="Hampson D.J."/>
        </authorList>
    </citation>
    <scope>NUCLEOTIDE SEQUENCE [LARGE SCALE GENOMIC DNA]</scope>
    <source>
        <strain evidence="1 2">Z12</strain>
    </source>
</reference>
<evidence type="ECO:0000313" key="1">
    <source>
        <dbReference type="EMBL" id="TKZ35623.1"/>
    </source>
</evidence>
<dbReference type="Proteomes" id="UP000310168">
    <property type="component" value="Unassembled WGS sequence"/>
</dbReference>
<keyword evidence="2" id="KW-1185">Reference proteome</keyword>
<accession>A0ABY2TSR9</accession>
<name>A0ABY2TSR9_9SPIR</name>
<comment type="caution">
    <text evidence="1">The sequence shown here is derived from an EMBL/GenBank/DDBJ whole genome shotgun (WGS) entry which is preliminary data.</text>
</comment>
<sequence>MKNKIILSAILFVNIFSISVYAVERKYIPNTTDAVISFSFDNLSKKAEGDLQQILNSLFMQRLANKFLETRDDEVVAEAMTNRLAQLFDFSKDSKIIFINDYGKLTLIVDILDITELDKIMIKIASQEDKLISFSESANYRYLSLDENTLISWNNEIFTVSLRGLFFEDNDNIIDSAENIFKGVALENEYFISLENETNDCYVWMDLSFLSENEGSLFELLLELAGDMPESVKDIYKDGVLTGKINFGNGNADMVFDTYIPNNTYDFASLKKQLSENIFKFVNGQNNYGFLSLAFNNSALSKILGNMNYISLLFDEETSAKLEREGIDASKLYELLGGDIFVSGWNTEDDKTVLLFSISITDEETGKKVLDTLSDSKEGDIYIIGGDYFYIRDSILYTVNEKSVIDSIARGEIPNIKLDENKLKLARENIFSSYLELTPFIGDLLGEENEEFESIYLTSNILDNKHSQTIIKLEAKDKTKNILTIIKSFFIESDNN</sequence>
<proteinExistence type="predicted"/>
<dbReference type="EMBL" id="SJDU01000075">
    <property type="protein sequence ID" value="TKZ35623.1"/>
    <property type="molecule type" value="Genomic_DNA"/>
</dbReference>
<evidence type="ECO:0000313" key="2">
    <source>
        <dbReference type="Proteomes" id="UP000310168"/>
    </source>
</evidence>
<protein>
    <submittedName>
        <fullName evidence="1">DUF4836 domain-containing protein</fullName>
    </submittedName>
</protein>